<dbReference type="AlphaFoldDB" id="A0A1I5MJT0"/>
<reference evidence="2 3" key="1">
    <citation type="submission" date="2016-10" db="EMBL/GenBank/DDBJ databases">
        <authorList>
            <person name="de Groot N.N."/>
        </authorList>
    </citation>
    <scope>NUCLEOTIDE SEQUENCE [LARGE SCALE GENOMIC DNA]</scope>
    <source>
        <strain evidence="2 3">DSM 19547</strain>
    </source>
</reference>
<sequence>MRQLVAAVFCVAAGAASAQGVDGSEARAQLFPPERTGLQISSRLDETERDIVRRLIPLFEEQMGQPMHYYATIAYSPADGLVSESLQSAVAYHDTDAADRAALSACEAAAQSGGCEVAARVVPRGYEPRPLTLSSPATAAFFDSYVPADAPKALAISPSTGKYAVADGPDATGTAIARCRAEAGAADCVVAISD</sequence>
<proteinExistence type="predicted"/>
<dbReference type="Proteomes" id="UP000199356">
    <property type="component" value="Unassembled WGS sequence"/>
</dbReference>
<dbReference type="OrthoDB" id="7658791at2"/>
<accession>A0A1I5MJT0</accession>
<dbReference type="RefSeq" id="WP_093418514.1">
    <property type="nucleotide sequence ID" value="NZ_FOXA01000002.1"/>
</dbReference>
<dbReference type="STRING" id="441119.SAMN04488047_102279"/>
<keyword evidence="1" id="KW-0732">Signal</keyword>
<keyword evidence="3" id="KW-1185">Reference proteome</keyword>
<evidence type="ECO:0000313" key="3">
    <source>
        <dbReference type="Proteomes" id="UP000199356"/>
    </source>
</evidence>
<dbReference type="EMBL" id="FOXA01000002">
    <property type="protein sequence ID" value="SFP09191.1"/>
    <property type="molecule type" value="Genomic_DNA"/>
</dbReference>
<feature type="chain" id="PRO_5011728142" description="5-aminolevulic acid synthase" evidence="1">
    <location>
        <begin position="19"/>
        <end position="194"/>
    </location>
</feature>
<name>A0A1I5MJT0_9RHOB</name>
<evidence type="ECO:0000256" key="1">
    <source>
        <dbReference type="SAM" id="SignalP"/>
    </source>
</evidence>
<protein>
    <recommendedName>
        <fullName evidence="4">5-aminolevulic acid synthase</fullName>
    </recommendedName>
</protein>
<feature type="signal peptide" evidence="1">
    <location>
        <begin position="1"/>
        <end position="18"/>
    </location>
</feature>
<evidence type="ECO:0008006" key="4">
    <source>
        <dbReference type="Google" id="ProtNLM"/>
    </source>
</evidence>
<evidence type="ECO:0000313" key="2">
    <source>
        <dbReference type="EMBL" id="SFP09191.1"/>
    </source>
</evidence>
<organism evidence="2 3">
    <name type="scientific">Tranquillimonas alkanivorans</name>
    <dbReference type="NCBI Taxonomy" id="441119"/>
    <lineage>
        <taxon>Bacteria</taxon>
        <taxon>Pseudomonadati</taxon>
        <taxon>Pseudomonadota</taxon>
        <taxon>Alphaproteobacteria</taxon>
        <taxon>Rhodobacterales</taxon>
        <taxon>Roseobacteraceae</taxon>
        <taxon>Tranquillimonas</taxon>
    </lineage>
</organism>
<gene>
    <name evidence="2" type="ORF">SAMN04488047_102279</name>
</gene>